<organism evidence="2 3">
    <name type="scientific">Hibiscus sabdariffa</name>
    <name type="common">roselle</name>
    <dbReference type="NCBI Taxonomy" id="183260"/>
    <lineage>
        <taxon>Eukaryota</taxon>
        <taxon>Viridiplantae</taxon>
        <taxon>Streptophyta</taxon>
        <taxon>Embryophyta</taxon>
        <taxon>Tracheophyta</taxon>
        <taxon>Spermatophyta</taxon>
        <taxon>Magnoliopsida</taxon>
        <taxon>eudicotyledons</taxon>
        <taxon>Gunneridae</taxon>
        <taxon>Pentapetalae</taxon>
        <taxon>rosids</taxon>
        <taxon>malvids</taxon>
        <taxon>Malvales</taxon>
        <taxon>Malvaceae</taxon>
        <taxon>Malvoideae</taxon>
        <taxon>Hibiscus</taxon>
    </lineage>
</organism>
<dbReference type="Proteomes" id="UP001472677">
    <property type="component" value="Unassembled WGS sequence"/>
</dbReference>
<evidence type="ECO:0000256" key="1">
    <source>
        <dbReference type="SAM" id="MobiDB-lite"/>
    </source>
</evidence>
<evidence type="ECO:0000313" key="2">
    <source>
        <dbReference type="EMBL" id="KAK8572201.1"/>
    </source>
</evidence>
<gene>
    <name evidence="2" type="ORF">V6N12_028262</name>
</gene>
<accession>A0ABR2F5E0</accession>
<sequence length="92" mass="9330">MVEASIVGGQASTRKVASAGKVIAAKSLLNASKNVAVQVLEPGMSSGSKEAKGCVLPNSLKGGSSKSISKAPRINQIIKQLGTKQKKGRIVG</sequence>
<feature type="region of interest" description="Disordered" evidence="1">
    <location>
        <begin position="44"/>
        <end position="68"/>
    </location>
</feature>
<evidence type="ECO:0000313" key="3">
    <source>
        <dbReference type="Proteomes" id="UP001472677"/>
    </source>
</evidence>
<keyword evidence="3" id="KW-1185">Reference proteome</keyword>
<name>A0ABR2F5E0_9ROSI</name>
<protein>
    <submittedName>
        <fullName evidence="2">Uncharacterized protein</fullName>
    </submittedName>
</protein>
<dbReference type="EMBL" id="JBBPBM010000008">
    <property type="protein sequence ID" value="KAK8572201.1"/>
    <property type="molecule type" value="Genomic_DNA"/>
</dbReference>
<comment type="caution">
    <text evidence="2">The sequence shown here is derived from an EMBL/GenBank/DDBJ whole genome shotgun (WGS) entry which is preliminary data.</text>
</comment>
<feature type="compositionally biased region" description="Low complexity" evidence="1">
    <location>
        <begin position="59"/>
        <end position="68"/>
    </location>
</feature>
<reference evidence="2 3" key="1">
    <citation type="journal article" date="2024" name="G3 (Bethesda)">
        <title>Genome assembly of Hibiscus sabdariffa L. provides insights into metabolisms of medicinal natural products.</title>
        <authorList>
            <person name="Kim T."/>
        </authorList>
    </citation>
    <scope>NUCLEOTIDE SEQUENCE [LARGE SCALE GENOMIC DNA]</scope>
    <source>
        <strain evidence="2">TK-2024</strain>
        <tissue evidence="2">Old leaves</tissue>
    </source>
</reference>
<proteinExistence type="predicted"/>